<feature type="binding site" evidence="9">
    <location>
        <position position="53"/>
    </location>
    <ligand>
        <name>ATP</name>
        <dbReference type="ChEBI" id="CHEBI:30616"/>
    </ligand>
</feature>
<dbReference type="PRINTS" id="PR00775">
    <property type="entry name" value="HEATSHOCK90"/>
</dbReference>
<dbReference type="GO" id="GO:0005737">
    <property type="term" value="C:cytoplasm"/>
    <property type="evidence" value="ECO:0007669"/>
    <property type="project" value="UniProtKB-SubCell"/>
</dbReference>
<keyword evidence="8" id="KW-0143">Chaperone</keyword>
<accession>A0AAY4A816</accession>
<dbReference type="GO" id="GO:0140662">
    <property type="term" value="F:ATP-dependent protein folding chaperone"/>
    <property type="evidence" value="ECO:0007669"/>
    <property type="project" value="InterPro"/>
</dbReference>
<evidence type="ECO:0000256" key="6">
    <source>
        <dbReference type="ARBA" id="ARBA00022840"/>
    </source>
</evidence>
<dbReference type="GO" id="GO:0007517">
    <property type="term" value="P:muscle organ development"/>
    <property type="evidence" value="ECO:0007669"/>
    <property type="project" value="UniProtKB-KW"/>
</dbReference>
<dbReference type="GO" id="GO:0051082">
    <property type="term" value="F:unfolded protein binding"/>
    <property type="evidence" value="ECO:0007669"/>
    <property type="project" value="InterPro"/>
</dbReference>
<feature type="compositionally biased region" description="Acidic residues" evidence="10">
    <location>
        <begin position="190"/>
        <end position="199"/>
    </location>
</feature>
<dbReference type="GO" id="GO:0005524">
    <property type="term" value="F:ATP binding"/>
    <property type="evidence" value="ECO:0007669"/>
    <property type="project" value="UniProtKB-KW"/>
</dbReference>
<dbReference type="InterPro" id="IPR020575">
    <property type="entry name" value="Hsp90_N"/>
</dbReference>
<dbReference type="FunFam" id="3.40.50.11260:FF:000001">
    <property type="entry name" value="Heat shock protein 90 alpha"/>
    <property type="match status" value="1"/>
</dbReference>
<evidence type="ECO:0000256" key="2">
    <source>
        <dbReference type="ARBA" id="ARBA00008239"/>
    </source>
</evidence>
<dbReference type="InterPro" id="IPR001404">
    <property type="entry name" value="Hsp90_fam"/>
</dbReference>
<comment type="subcellular location">
    <subcellularLocation>
        <location evidence="1">Cytoplasm</location>
    </subcellularLocation>
</comment>
<gene>
    <name evidence="11" type="primary">hsp90ab1</name>
</gene>
<sequence>CAPPCPAEWRKRRLALDKIRYESLTEPSKLDSGKDLKIDIIPNAHERTLTLVDTGIGMTKADLINNLGTIAKSGTKAFMEALQAGADISMIGQFGVGFYSAYLVAEKVVVITKHNDDEQYAWESSAGGSFTVKVDHGEPIGRGTKVILHLKEDQTEYIEEKRVKEIVKKHSQFIGYPITLFVEKERDKEISDDEAEEEKPEEKPVEKDEEKPKIEDVGSDEEEDSKDKKKKKKIKEKYVDQEELNKTKPIWTRNPDDITTEEYGEFYKSLTNDWEDHLAVKHFSVEGQLEFRALLFIPRRAPFDLFENKKKKNNIKLYVRRVFIMDSCDELIPEYLNFVRGVVDSEDLPLNISREMLQQSKILKVIRKNIVKKCLELFAELAEDKENYKKFYDGFSKNIKLGIHEDSQNRKKLSELLRYHSSQSGDEMTSLSDYVSRMKENQKSIYYITGESKDQVANSAFVERVSKRGFEVLYMIEPIDEYCVQQLKEFDCKNLVSVTKEGLELPEDEEEKKKMEEDKAKFESLCKLMKEILDKKVEKVTVSNRLVSSPCCIVTSTYGWTANMERIMKAQALRDNSTMGYMMAKKHLEINPDHPIMETLRQKADSDKNDKAVKDLVILLFETALLSSGFSLDDPQTHSNRIYRMIKLGLGIDEDDIPVEEPTSAQTTDEIPPLEGDDDASRMEEVD</sequence>
<dbReference type="Gene3D" id="3.40.50.11260">
    <property type="match status" value="1"/>
</dbReference>
<keyword evidence="5 9" id="KW-0547">Nucleotide-binding</keyword>
<dbReference type="FunFam" id="1.20.120.790:FF:000001">
    <property type="entry name" value="Heat shock protein 90 alpha"/>
    <property type="match status" value="1"/>
</dbReference>
<feature type="binding site" evidence="9">
    <location>
        <position position="58"/>
    </location>
    <ligand>
        <name>ATP</name>
        <dbReference type="ChEBI" id="CHEBI:30616"/>
    </ligand>
</feature>
<dbReference type="Gene3D" id="3.30.230.80">
    <property type="match status" value="1"/>
</dbReference>
<dbReference type="InterPro" id="IPR036890">
    <property type="entry name" value="HATPase_C_sf"/>
</dbReference>
<dbReference type="GO" id="GO:0016887">
    <property type="term" value="F:ATP hydrolysis activity"/>
    <property type="evidence" value="ECO:0007669"/>
    <property type="project" value="InterPro"/>
</dbReference>
<keyword evidence="12" id="KW-1185">Reference proteome</keyword>
<dbReference type="NCBIfam" id="NF003555">
    <property type="entry name" value="PRK05218.1"/>
    <property type="match status" value="1"/>
</dbReference>
<dbReference type="PANTHER" id="PTHR11528">
    <property type="entry name" value="HEAT SHOCK PROTEIN 90 FAMILY MEMBER"/>
    <property type="match status" value="1"/>
</dbReference>
<dbReference type="InterPro" id="IPR037196">
    <property type="entry name" value="HSP90_C"/>
</dbReference>
<evidence type="ECO:0000256" key="5">
    <source>
        <dbReference type="ARBA" id="ARBA00022741"/>
    </source>
</evidence>
<dbReference type="CDD" id="cd16927">
    <property type="entry name" value="HATPase_Hsp90-like"/>
    <property type="match status" value="1"/>
</dbReference>
<dbReference type="InterPro" id="IPR020568">
    <property type="entry name" value="Ribosomal_Su5_D2-typ_SF"/>
</dbReference>
<dbReference type="SUPFAM" id="SSF55874">
    <property type="entry name" value="ATPase domain of HSP90 chaperone/DNA topoisomerase II/histidine kinase"/>
    <property type="match status" value="1"/>
</dbReference>
<dbReference type="FunFam" id="3.30.230.80:FF:000001">
    <property type="entry name" value="Heat shock protein 90 alpha"/>
    <property type="match status" value="1"/>
</dbReference>
<name>A0AAY4A816_9TELE</name>
<dbReference type="Gene3D" id="3.30.565.10">
    <property type="entry name" value="Histidine kinase-like ATPase, C-terminal domain"/>
    <property type="match status" value="1"/>
</dbReference>
<dbReference type="FunFam" id="3.30.565.10:FF:000204">
    <property type="entry name" value="Heat shock protein HSP 90-beta"/>
    <property type="match status" value="1"/>
</dbReference>
<evidence type="ECO:0000313" key="12">
    <source>
        <dbReference type="Proteomes" id="UP000694580"/>
    </source>
</evidence>
<feature type="binding site" evidence="9">
    <location>
        <position position="72"/>
    </location>
    <ligand>
        <name>ATP</name>
        <dbReference type="ChEBI" id="CHEBI:30616"/>
    </ligand>
</feature>
<dbReference type="Proteomes" id="UP000694580">
    <property type="component" value="Chromosome 6"/>
</dbReference>
<evidence type="ECO:0000256" key="8">
    <source>
        <dbReference type="ARBA" id="ARBA00023186"/>
    </source>
</evidence>
<feature type="binding site" evidence="9">
    <location>
        <position position="354"/>
    </location>
    <ligand>
        <name>ATP</name>
        <dbReference type="ChEBI" id="CHEBI:30616"/>
    </ligand>
</feature>
<evidence type="ECO:0000256" key="9">
    <source>
        <dbReference type="PIRSR" id="PIRSR002583-1"/>
    </source>
</evidence>
<feature type="binding site" evidence="9">
    <location>
        <begin position="93"/>
        <end position="98"/>
    </location>
    <ligand>
        <name>ATP</name>
        <dbReference type="ChEBI" id="CHEBI:30616"/>
    </ligand>
</feature>
<dbReference type="GeneTree" id="ENSGT01020000230401"/>
<feature type="binding site" evidence="9">
    <location>
        <position position="66"/>
    </location>
    <ligand>
        <name>ATP</name>
        <dbReference type="ChEBI" id="CHEBI:30616"/>
    </ligand>
</feature>
<proteinExistence type="inferred from homology"/>
<keyword evidence="3" id="KW-0963">Cytoplasm</keyword>
<organism evidence="11 12">
    <name type="scientific">Denticeps clupeoides</name>
    <name type="common">denticle herring</name>
    <dbReference type="NCBI Taxonomy" id="299321"/>
    <lineage>
        <taxon>Eukaryota</taxon>
        <taxon>Metazoa</taxon>
        <taxon>Chordata</taxon>
        <taxon>Craniata</taxon>
        <taxon>Vertebrata</taxon>
        <taxon>Euteleostomi</taxon>
        <taxon>Actinopterygii</taxon>
        <taxon>Neopterygii</taxon>
        <taxon>Teleostei</taxon>
        <taxon>Clupei</taxon>
        <taxon>Clupeiformes</taxon>
        <taxon>Denticipitoidei</taxon>
        <taxon>Denticipitidae</taxon>
        <taxon>Denticeps</taxon>
    </lineage>
</organism>
<dbReference type="SUPFAM" id="SSF54211">
    <property type="entry name" value="Ribosomal protein S5 domain 2-like"/>
    <property type="match status" value="1"/>
</dbReference>
<reference evidence="11" key="3">
    <citation type="submission" date="2025-09" db="UniProtKB">
        <authorList>
            <consortium name="Ensembl"/>
        </authorList>
    </citation>
    <scope>IDENTIFICATION</scope>
</reference>
<dbReference type="Pfam" id="PF00183">
    <property type="entry name" value="HSP90"/>
    <property type="match status" value="1"/>
</dbReference>
<evidence type="ECO:0000313" key="11">
    <source>
        <dbReference type="Ensembl" id="ENSDCDP00010003326.1"/>
    </source>
</evidence>
<dbReference type="GO" id="GO:0050900">
    <property type="term" value="P:leukocyte migration"/>
    <property type="evidence" value="ECO:0007669"/>
    <property type="project" value="UniProtKB-ARBA"/>
</dbReference>
<feature type="region of interest" description="Disordered" evidence="10">
    <location>
        <begin position="187"/>
        <end position="232"/>
    </location>
</feature>
<feature type="binding site" evidence="9">
    <location>
        <position position="144"/>
    </location>
    <ligand>
        <name>ATP</name>
        <dbReference type="ChEBI" id="CHEBI:30616"/>
    </ligand>
</feature>
<dbReference type="HAMAP" id="MF_00505">
    <property type="entry name" value="HSP90"/>
    <property type="match status" value="1"/>
</dbReference>
<comment type="similarity">
    <text evidence="2">Belongs to the heat shock protein 90 family.</text>
</comment>
<keyword evidence="4" id="KW-0517">Myogenesis</keyword>
<keyword evidence="7" id="KW-0346">Stress response</keyword>
<feature type="binding site" evidence="9">
    <location>
        <begin position="73"/>
        <end position="74"/>
    </location>
    <ligand>
        <name>ATP</name>
        <dbReference type="ChEBI" id="CHEBI:30616"/>
    </ligand>
</feature>
<reference evidence="11" key="2">
    <citation type="submission" date="2025-08" db="UniProtKB">
        <authorList>
            <consortium name="Ensembl"/>
        </authorList>
    </citation>
    <scope>IDENTIFICATION</scope>
</reference>
<evidence type="ECO:0000256" key="1">
    <source>
        <dbReference type="ARBA" id="ARBA00004496"/>
    </source>
</evidence>
<dbReference type="Gene3D" id="1.20.120.790">
    <property type="entry name" value="Heat shock protein 90, C-terminal domain"/>
    <property type="match status" value="1"/>
</dbReference>
<dbReference type="AlphaFoldDB" id="A0AAY4A816"/>
<dbReference type="PIRSF" id="PIRSF002583">
    <property type="entry name" value="Hsp90"/>
    <property type="match status" value="1"/>
</dbReference>
<evidence type="ECO:0000256" key="4">
    <source>
        <dbReference type="ARBA" id="ARBA00022541"/>
    </source>
</evidence>
<dbReference type="Ensembl" id="ENSDCDT00010003454.1">
    <property type="protein sequence ID" value="ENSDCDP00010003326.1"/>
    <property type="gene ID" value="ENSDCDG00010001341.1"/>
</dbReference>
<feature type="region of interest" description="Disordered" evidence="10">
    <location>
        <begin position="654"/>
        <end position="687"/>
    </location>
</feature>
<evidence type="ECO:0000256" key="7">
    <source>
        <dbReference type="ARBA" id="ARBA00023016"/>
    </source>
</evidence>
<feature type="compositionally biased region" description="Basic and acidic residues" evidence="10">
    <location>
        <begin position="200"/>
        <end position="216"/>
    </location>
</feature>
<evidence type="ECO:0000256" key="3">
    <source>
        <dbReference type="ARBA" id="ARBA00022490"/>
    </source>
</evidence>
<evidence type="ECO:0000256" key="10">
    <source>
        <dbReference type="SAM" id="MobiDB-lite"/>
    </source>
</evidence>
<dbReference type="SUPFAM" id="SSF110942">
    <property type="entry name" value="HSP90 C-terminal domain"/>
    <property type="match status" value="1"/>
</dbReference>
<protein>
    <submittedName>
        <fullName evidence="11">Heat shock protein 90, alpha (cytosolic), class B member 1</fullName>
    </submittedName>
</protein>
<keyword evidence="6 9" id="KW-0067">ATP-binding</keyword>
<reference evidence="11 12" key="1">
    <citation type="submission" date="2020-06" db="EMBL/GenBank/DDBJ databases">
        <authorList>
            <consortium name="Wellcome Sanger Institute Data Sharing"/>
        </authorList>
    </citation>
    <scope>NUCLEOTIDE SEQUENCE [LARGE SCALE GENOMIC DNA]</scope>
</reference>
<dbReference type="Pfam" id="PF13589">
    <property type="entry name" value="HATPase_c_3"/>
    <property type="match status" value="1"/>
</dbReference>